<reference evidence="2" key="1">
    <citation type="submission" date="2019-12" db="EMBL/GenBank/DDBJ databases">
        <title>An insight into the sialome of adult female Ixodes ricinus ticks feeding for 6 days.</title>
        <authorList>
            <person name="Perner J."/>
            <person name="Ribeiro J.M.C."/>
        </authorList>
    </citation>
    <scope>NUCLEOTIDE SEQUENCE</scope>
    <source>
        <strain evidence="2">Semi-engorged</strain>
        <tissue evidence="2">Salivary glands</tissue>
    </source>
</reference>
<evidence type="ECO:0000313" key="2">
    <source>
        <dbReference type="EMBL" id="MXU92291.1"/>
    </source>
</evidence>
<organism evidence="2">
    <name type="scientific">Ixodes ricinus</name>
    <name type="common">Common tick</name>
    <name type="synonym">Acarus ricinus</name>
    <dbReference type="NCBI Taxonomy" id="34613"/>
    <lineage>
        <taxon>Eukaryota</taxon>
        <taxon>Metazoa</taxon>
        <taxon>Ecdysozoa</taxon>
        <taxon>Arthropoda</taxon>
        <taxon>Chelicerata</taxon>
        <taxon>Arachnida</taxon>
        <taxon>Acari</taxon>
        <taxon>Parasitiformes</taxon>
        <taxon>Ixodida</taxon>
        <taxon>Ixodoidea</taxon>
        <taxon>Ixodidae</taxon>
        <taxon>Ixodinae</taxon>
        <taxon>Ixodes</taxon>
    </lineage>
</organism>
<name>A0A6B0URZ9_IXORI</name>
<dbReference type="AlphaFoldDB" id="A0A6B0URZ9"/>
<proteinExistence type="predicted"/>
<feature type="chain" id="PRO_5025628655" evidence="1">
    <location>
        <begin position="22"/>
        <end position="131"/>
    </location>
</feature>
<sequence>MERTRLSAVPFAALLLRGLLGREDGHRGAPCACLSDPGYERIGPSSCFATQSGRRPKRRALPRETDQLHQLSNLDQRWRPCSSAARPSWSGGWSSWGALCLPVGPGLRTHRALVLFCDTVGEKTEASSSTP</sequence>
<protein>
    <submittedName>
        <fullName evidence="2">Putative secreted protein</fullName>
    </submittedName>
</protein>
<evidence type="ECO:0000256" key="1">
    <source>
        <dbReference type="SAM" id="SignalP"/>
    </source>
</evidence>
<feature type="signal peptide" evidence="1">
    <location>
        <begin position="1"/>
        <end position="21"/>
    </location>
</feature>
<accession>A0A6B0URZ9</accession>
<dbReference type="EMBL" id="GIFC01010208">
    <property type="protein sequence ID" value="MXU92291.1"/>
    <property type="molecule type" value="Transcribed_RNA"/>
</dbReference>
<keyword evidence="1" id="KW-0732">Signal</keyword>